<accession>A0A918NJG1</accession>
<evidence type="ECO:0000256" key="9">
    <source>
        <dbReference type="ARBA" id="ARBA00022691"/>
    </source>
</evidence>
<dbReference type="PANTHER" id="PTHR30027">
    <property type="entry name" value="RIBOSOMAL RNA SMALL SUBUNIT METHYLTRANSFERASE E"/>
    <property type="match status" value="1"/>
</dbReference>
<dbReference type="GO" id="GO:0005737">
    <property type="term" value="C:cytoplasm"/>
    <property type="evidence" value="ECO:0007669"/>
    <property type="project" value="UniProtKB-SubCell"/>
</dbReference>
<dbReference type="InterPro" id="IPR029026">
    <property type="entry name" value="tRNA_m1G_MTases_N"/>
</dbReference>
<dbReference type="InterPro" id="IPR015947">
    <property type="entry name" value="PUA-like_sf"/>
</dbReference>
<dbReference type="PANTHER" id="PTHR30027:SF3">
    <property type="entry name" value="16S RRNA (URACIL(1498)-N(3))-METHYLTRANSFERASE"/>
    <property type="match status" value="1"/>
</dbReference>
<dbReference type="SUPFAM" id="SSF88697">
    <property type="entry name" value="PUA domain-like"/>
    <property type="match status" value="1"/>
</dbReference>
<evidence type="ECO:0000256" key="5">
    <source>
        <dbReference type="ARBA" id="ARBA00022490"/>
    </source>
</evidence>
<feature type="domain" description="Ribosomal RNA small subunit methyltransferase E PUA-like" evidence="14">
    <location>
        <begin position="24"/>
        <end position="70"/>
    </location>
</feature>
<dbReference type="Gene3D" id="3.40.1280.10">
    <property type="match status" value="1"/>
</dbReference>
<evidence type="ECO:0000259" key="14">
    <source>
        <dbReference type="Pfam" id="PF20260"/>
    </source>
</evidence>
<keyword evidence="7 12" id="KW-0489">Methyltransferase</keyword>
<dbReference type="EMBL" id="BMYV01000002">
    <property type="protein sequence ID" value="GGX71966.1"/>
    <property type="molecule type" value="Genomic_DNA"/>
</dbReference>
<feature type="domain" description="Ribosomal RNA small subunit methyltransferase E methyltransferase" evidence="13">
    <location>
        <begin position="82"/>
        <end position="236"/>
    </location>
</feature>
<evidence type="ECO:0000256" key="10">
    <source>
        <dbReference type="ARBA" id="ARBA00025699"/>
    </source>
</evidence>
<dbReference type="Pfam" id="PF20260">
    <property type="entry name" value="PUA_4"/>
    <property type="match status" value="1"/>
</dbReference>
<dbReference type="Gene3D" id="2.40.240.20">
    <property type="entry name" value="Hypothetical PUA domain-like, domain 1"/>
    <property type="match status" value="1"/>
</dbReference>
<proteinExistence type="inferred from homology"/>
<evidence type="ECO:0000256" key="1">
    <source>
        <dbReference type="ARBA" id="ARBA00004496"/>
    </source>
</evidence>
<evidence type="ECO:0000313" key="16">
    <source>
        <dbReference type="Proteomes" id="UP000600865"/>
    </source>
</evidence>
<keyword evidence="6 12" id="KW-0698">rRNA processing</keyword>
<evidence type="ECO:0000256" key="12">
    <source>
        <dbReference type="PIRNR" id="PIRNR015601"/>
    </source>
</evidence>
<evidence type="ECO:0000256" key="3">
    <source>
        <dbReference type="ARBA" id="ARBA00012328"/>
    </source>
</evidence>
<dbReference type="InterPro" id="IPR046887">
    <property type="entry name" value="RsmE_PUA-like"/>
</dbReference>
<reference evidence="15 16" key="1">
    <citation type="journal article" date="2014" name="Int. J. Syst. Evol. Microbiol.">
        <title>Complete genome sequence of Corynebacterium casei LMG S-19264T (=DSM 44701T), isolated from a smear-ripened cheese.</title>
        <authorList>
            <consortium name="US DOE Joint Genome Institute (JGI-PGF)"/>
            <person name="Walter F."/>
            <person name="Albersmeier A."/>
            <person name="Kalinowski J."/>
            <person name="Ruckert C."/>
        </authorList>
    </citation>
    <scope>NUCLEOTIDE SEQUENCE [LARGE SCALE GENOMIC DNA]</scope>
    <source>
        <strain evidence="15 16">KCTC 23968</strain>
    </source>
</reference>
<keyword evidence="16" id="KW-1185">Reference proteome</keyword>
<dbReference type="NCBIfam" id="TIGR00046">
    <property type="entry name" value="RsmE family RNA methyltransferase"/>
    <property type="match status" value="1"/>
</dbReference>
<dbReference type="Proteomes" id="UP000600865">
    <property type="component" value="Unassembled WGS sequence"/>
</dbReference>
<evidence type="ECO:0000313" key="15">
    <source>
        <dbReference type="EMBL" id="GGX71966.1"/>
    </source>
</evidence>
<comment type="catalytic activity">
    <reaction evidence="11 12">
        <text>uridine(1498) in 16S rRNA + S-adenosyl-L-methionine = N(3)-methyluridine(1498) in 16S rRNA + S-adenosyl-L-homocysteine + H(+)</text>
        <dbReference type="Rhea" id="RHEA:42920"/>
        <dbReference type="Rhea" id="RHEA-COMP:10283"/>
        <dbReference type="Rhea" id="RHEA-COMP:10284"/>
        <dbReference type="ChEBI" id="CHEBI:15378"/>
        <dbReference type="ChEBI" id="CHEBI:57856"/>
        <dbReference type="ChEBI" id="CHEBI:59789"/>
        <dbReference type="ChEBI" id="CHEBI:65315"/>
        <dbReference type="ChEBI" id="CHEBI:74502"/>
        <dbReference type="EC" id="2.1.1.193"/>
    </reaction>
</comment>
<name>A0A918NJG1_9PROT</name>
<dbReference type="GO" id="GO:0070475">
    <property type="term" value="P:rRNA base methylation"/>
    <property type="evidence" value="ECO:0007669"/>
    <property type="project" value="TreeGrafter"/>
</dbReference>
<evidence type="ECO:0000256" key="11">
    <source>
        <dbReference type="ARBA" id="ARBA00047944"/>
    </source>
</evidence>
<comment type="similarity">
    <text evidence="2 12">Belongs to the RNA methyltransferase RsmE family.</text>
</comment>
<comment type="function">
    <text evidence="10 12">Specifically methylates the N3 position of the uracil ring of uridine 1498 (m3U1498) in 16S rRNA. Acts on the fully assembled 30S ribosomal subunit.</text>
</comment>
<keyword evidence="9 12" id="KW-0949">S-adenosyl-L-methionine</keyword>
<dbReference type="InterPro" id="IPR029028">
    <property type="entry name" value="Alpha/beta_knot_MTases"/>
</dbReference>
<evidence type="ECO:0000256" key="2">
    <source>
        <dbReference type="ARBA" id="ARBA00005528"/>
    </source>
</evidence>
<comment type="subcellular location">
    <subcellularLocation>
        <location evidence="1 12">Cytoplasm</location>
    </subcellularLocation>
</comment>
<dbReference type="InterPro" id="IPR006700">
    <property type="entry name" value="RsmE"/>
</dbReference>
<sequence>MRENYTLPRLYVPDDLSADVQIELPRETAHYLTNVIRKSVGDSVRVFNGTSGEWRAEIASSGKKSATLVVAKRLRQPTAVPDVTLLFAPVRKHRTAFMIEKGTELGVRTFQPVLTARTQFPRLNIDKARLQAIEAAEQTERLDVPKIRDAKPLLDILAAWDDTPILFADEAGDAERAREACAKLDAPLAVLIGPEGGFTDAERKELRAIPNVHPVTLGPRILRADTAAIALLSVWQSVNGDW</sequence>
<evidence type="ECO:0000256" key="6">
    <source>
        <dbReference type="ARBA" id="ARBA00022552"/>
    </source>
</evidence>
<evidence type="ECO:0000256" key="8">
    <source>
        <dbReference type="ARBA" id="ARBA00022679"/>
    </source>
</evidence>
<protein>
    <recommendedName>
        <fullName evidence="4 12">Ribosomal RNA small subunit methyltransferase E</fullName>
        <ecNumber evidence="3 12">2.1.1.193</ecNumber>
    </recommendedName>
</protein>
<dbReference type="AlphaFoldDB" id="A0A918NJG1"/>
<organism evidence="15 16">
    <name type="scientific">Litorimonas cladophorae</name>
    <dbReference type="NCBI Taxonomy" id="1220491"/>
    <lineage>
        <taxon>Bacteria</taxon>
        <taxon>Pseudomonadati</taxon>
        <taxon>Pseudomonadota</taxon>
        <taxon>Alphaproteobacteria</taxon>
        <taxon>Maricaulales</taxon>
        <taxon>Robiginitomaculaceae</taxon>
    </lineage>
</organism>
<gene>
    <name evidence="15" type="ORF">GCM10011309_22750</name>
</gene>
<evidence type="ECO:0000256" key="7">
    <source>
        <dbReference type="ARBA" id="ARBA00022603"/>
    </source>
</evidence>
<keyword evidence="8 12" id="KW-0808">Transferase</keyword>
<dbReference type="InterPro" id="IPR046886">
    <property type="entry name" value="RsmE_MTase_dom"/>
</dbReference>
<comment type="caution">
    <text evidence="15">The sequence shown here is derived from an EMBL/GenBank/DDBJ whole genome shotgun (WGS) entry which is preliminary data.</text>
</comment>
<dbReference type="PIRSF" id="PIRSF015601">
    <property type="entry name" value="MTase_slr0722"/>
    <property type="match status" value="1"/>
</dbReference>
<dbReference type="NCBIfam" id="NF008696">
    <property type="entry name" value="PRK11713.3-5"/>
    <property type="match status" value="1"/>
</dbReference>
<dbReference type="CDD" id="cd18084">
    <property type="entry name" value="RsmE-like"/>
    <property type="match status" value="1"/>
</dbReference>
<dbReference type="GO" id="GO:0070042">
    <property type="term" value="F:rRNA (uridine-N3-)-methyltransferase activity"/>
    <property type="evidence" value="ECO:0007669"/>
    <property type="project" value="TreeGrafter"/>
</dbReference>
<keyword evidence="5 12" id="KW-0963">Cytoplasm</keyword>
<dbReference type="RefSeq" id="WP_189585907.1">
    <property type="nucleotide sequence ID" value="NZ_BMYV01000002.1"/>
</dbReference>
<dbReference type="Pfam" id="PF04452">
    <property type="entry name" value="Methyltrans_RNA"/>
    <property type="match status" value="1"/>
</dbReference>
<evidence type="ECO:0000256" key="4">
    <source>
        <dbReference type="ARBA" id="ARBA00013673"/>
    </source>
</evidence>
<dbReference type="SUPFAM" id="SSF75217">
    <property type="entry name" value="alpha/beta knot"/>
    <property type="match status" value="1"/>
</dbReference>
<evidence type="ECO:0000259" key="13">
    <source>
        <dbReference type="Pfam" id="PF04452"/>
    </source>
</evidence>
<dbReference type="EC" id="2.1.1.193" evidence="3 12"/>